<evidence type="ECO:0000313" key="2">
    <source>
        <dbReference type="EMBL" id="CAE2341725.1"/>
    </source>
</evidence>
<sequence length="110" mass="13411">MEENSEMKESFGELLLVSIRNAEECQRNLDLVMQMETRSRREESWTRRREEQAIKEMQSYRAECERLRAELEVKKQQLSETEMRLFALESSRKELKQECFETLRAWRAMQ</sequence>
<accession>A0A7S4PRA4</accession>
<gene>
    <name evidence="2" type="ORF">GTHE00462_LOCUS39721</name>
</gene>
<organism evidence="2">
    <name type="scientific">Guillardia theta</name>
    <name type="common">Cryptophyte</name>
    <name type="synonym">Cryptomonas phi</name>
    <dbReference type="NCBI Taxonomy" id="55529"/>
    <lineage>
        <taxon>Eukaryota</taxon>
        <taxon>Cryptophyceae</taxon>
        <taxon>Pyrenomonadales</taxon>
        <taxon>Geminigeraceae</taxon>
        <taxon>Guillardia</taxon>
    </lineage>
</organism>
<keyword evidence="1" id="KW-0175">Coiled coil</keyword>
<feature type="coiled-coil region" evidence="1">
    <location>
        <begin position="50"/>
        <end position="98"/>
    </location>
</feature>
<dbReference type="EMBL" id="HBKN01050934">
    <property type="protein sequence ID" value="CAE2341725.1"/>
    <property type="molecule type" value="Transcribed_RNA"/>
</dbReference>
<dbReference type="AlphaFoldDB" id="A0A7S4PRA4"/>
<evidence type="ECO:0000256" key="1">
    <source>
        <dbReference type="SAM" id="Coils"/>
    </source>
</evidence>
<proteinExistence type="predicted"/>
<reference evidence="2" key="1">
    <citation type="submission" date="2021-01" db="EMBL/GenBank/DDBJ databases">
        <authorList>
            <person name="Corre E."/>
            <person name="Pelletier E."/>
            <person name="Niang G."/>
            <person name="Scheremetjew M."/>
            <person name="Finn R."/>
            <person name="Kale V."/>
            <person name="Holt S."/>
            <person name="Cochrane G."/>
            <person name="Meng A."/>
            <person name="Brown T."/>
            <person name="Cohen L."/>
        </authorList>
    </citation>
    <scope>NUCLEOTIDE SEQUENCE</scope>
    <source>
        <strain evidence="2">CCMP 2712</strain>
    </source>
</reference>
<name>A0A7S4PRA4_GUITH</name>
<protein>
    <submittedName>
        <fullName evidence="2">Uncharacterized protein</fullName>
    </submittedName>
</protein>